<feature type="chain" id="PRO_5029477587" evidence="2">
    <location>
        <begin position="22"/>
        <end position="131"/>
    </location>
</feature>
<dbReference type="Proteomes" id="UP000002358">
    <property type="component" value="Chromosome 3"/>
</dbReference>
<protein>
    <submittedName>
        <fullName evidence="3">Uncharacterized protein</fullName>
    </submittedName>
</protein>
<accession>A0A7M7Q904</accession>
<keyword evidence="4" id="KW-1185">Reference proteome</keyword>
<dbReference type="AlphaFoldDB" id="A0A7M7Q904"/>
<dbReference type="EnsemblMetazoa" id="XM_031926828">
    <property type="protein sequence ID" value="XP_031782688"/>
    <property type="gene ID" value="LOC103315672"/>
</dbReference>
<proteinExistence type="predicted"/>
<evidence type="ECO:0000256" key="2">
    <source>
        <dbReference type="SAM" id="SignalP"/>
    </source>
</evidence>
<evidence type="ECO:0000256" key="1">
    <source>
        <dbReference type="SAM" id="MobiDB-lite"/>
    </source>
</evidence>
<evidence type="ECO:0000313" key="4">
    <source>
        <dbReference type="Proteomes" id="UP000002358"/>
    </source>
</evidence>
<evidence type="ECO:0000313" key="3">
    <source>
        <dbReference type="EnsemblMetazoa" id="XP_031782688"/>
    </source>
</evidence>
<sequence length="131" mass="14645">MKLLFVIFAFVVLVSFYESEAASTNQAFIDAIIRGTIEDLRQSYNDLKAYNDAREAQIYSKPVIRRPFYPQNYRARCYCTSENATTSPLPATITPGVNKPSANQDPGLLPGKKVEDNTSTKTDETNPTSKQ</sequence>
<name>A0A7M7Q904_NASVI</name>
<organism evidence="3 4">
    <name type="scientific">Nasonia vitripennis</name>
    <name type="common">Parasitic wasp</name>
    <dbReference type="NCBI Taxonomy" id="7425"/>
    <lineage>
        <taxon>Eukaryota</taxon>
        <taxon>Metazoa</taxon>
        <taxon>Ecdysozoa</taxon>
        <taxon>Arthropoda</taxon>
        <taxon>Hexapoda</taxon>
        <taxon>Insecta</taxon>
        <taxon>Pterygota</taxon>
        <taxon>Neoptera</taxon>
        <taxon>Endopterygota</taxon>
        <taxon>Hymenoptera</taxon>
        <taxon>Apocrita</taxon>
        <taxon>Proctotrupomorpha</taxon>
        <taxon>Chalcidoidea</taxon>
        <taxon>Pteromalidae</taxon>
        <taxon>Pteromalinae</taxon>
        <taxon>Nasonia</taxon>
    </lineage>
</organism>
<feature type="signal peptide" evidence="2">
    <location>
        <begin position="1"/>
        <end position="21"/>
    </location>
</feature>
<keyword evidence="2" id="KW-0732">Signal</keyword>
<dbReference type="GeneID" id="103315672"/>
<reference evidence="3" key="1">
    <citation type="submission" date="2021-01" db="UniProtKB">
        <authorList>
            <consortium name="EnsemblMetazoa"/>
        </authorList>
    </citation>
    <scope>IDENTIFICATION</scope>
</reference>
<feature type="compositionally biased region" description="Basic and acidic residues" evidence="1">
    <location>
        <begin position="112"/>
        <end position="124"/>
    </location>
</feature>
<feature type="region of interest" description="Disordered" evidence="1">
    <location>
        <begin position="84"/>
        <end position="131"/>
    </location>
</feature>
<dbReference type="RefSeq" id="XP_031782688.1">
    <property type="nucleotide sequence ID" value="XM_031926828.2"/>
</dbReference>